<dbReference type="SUPFAM" id="SSF48013">
    <property type="entry name" value="NusB-like"/>
    <property type="match status" value="1"/>
</dbReference>
<dbReference type="RefSeq" id="WP_145218941.1">
    <property type="nucleotide sequence ID" value="NZ_CP036269.1"/>
</dbReference>
<dbReference type="Proteomes" id="UP000317171">
    <property type="component" value="Chromosome"/>
</dbReference>
<reference evidence="9 10" key="1">
    <citation type="submission" date="2019-02" db="EMBL/GenBank/DDBJ databases">
        <title>Deep-cultivation of Planctomycetes and their phenomic and genomic characterization uncovers novel biology.</title>
        <authorList>
            <person name="Wiegand S."/>
            <person name="Jogler M."/>
            <person name="Boedeker C."/>
            <person name="Pinto D."/>
            <person name="Vollmers J."/>
            <person name="Rivas-Marin E."/>
            <person name="Kohn T."/>
            <person name="Peeters S.H."/>
            <person name="Heuer A."/>
            <person name="Rast P."/>
            <person name="Oberbeckmann S."/>
            <person name="Bunk B."/>
            <person name="Jeske O."/>
            <person name="Meyerdierks A."/>
            <person name="Storesund J.E."/>
            <person name="Kallscheuer N."/>
            <person name="Luecker S."/>
            <person name="Lage O.M."/>
            <person name="Pohl T."/>
            <person name="Merkel B.J."/>
            <person name="Hornburger P."/>
            <person name="Mueller R.-W."/>
            <person name="Bruemmer F."/>
            <person name="Labrenz M."/>
            <person name="Spormann A.M."/>
            <person name="Op den Camp H."/>
            <person name="Overmann J."/>
            <person name="Amann R."/>
            <person name="Jetten M.S.M."/>
            <person name="Mascher T."/>
            <person name="Medema M.H."/>
            <person name="Devos D.P."/>
            <person name="Kaster A.-K."/>
            <person name="Ovreas L."/>
            <person name="Rohde M."/>
            <person name="Galperin M.Y."/>
            <person name="Jogler C."/>
        </authorList>
    </citation>
    <scope>NUCLEOTIDE SEQUENCE [LARGE SCALE GENOMIC DNA]</scope>
    <source>
        <strain evidence="9 10">Pan241w</strain>
    </source>
</reference>
<dbReference type="HAMAP" id="MF_00073">
    <property type="entry name" value="NusB"/>
    <property type="match status" value="1"/>
</dbReference>
<dbReference type="KEGG" id="gaz:Pan241w_40140"/>
<dbReference type="GO" id="GO:0031564">
    <property type="term" value="P:transcription antitermination"/>
    <property type="evidence" value="ECO:0007669"/>
    <property type="project" value="UniProtKB-KW"/>
</dbReference>
<dbReference type="GO" id="GO:0005829">
    <property type="term" value="C:cytosol"/>
    <property type="evidence" value="ECO:0007669"/>
    <property type="project" value="TreeGrafter"/>
</dbReference>
<keyword evidence="3 6" id="KW-0694">RNA-binding</keyword>
<evidence type="ECO:0000256" key="1">
    <source>
        <dbReference type="ARBA" id="ARBA00005952"/>
    </source>
</evidence>
<comment type="function">
    <text evidence="6">Involved in transcription antitermination. Required for transcription of ribosomal RNA (rRNA) genes. Binds specifically to the boxA antiterminator sequence of the ribosomal RNA (rrn) operons.</text>
</comment>
<dbReference type="InterPro" id="IPR011605">
    <property type="entry name" value="NusB_fam"/>
</dbReference>
<keyword evidence="5 6" id="KW-0804">Transcription</keyword>
<sequence length="178" mass="20178">MSLRKQARTLVVQMLYQIDLNPDISAGEVRRMIDEHGRNKTTRAFAWQLFSGVMEYKPQLDEQIVRVAENWSLKRMAVTDRNILRLGAYELLHTDTPSPVVIDEAVELAREFGSAQSSQFVNGILDKLLHQPTAPEQTTEEQPAPAPPEKQEPEAPAKDEMAPRAPSPYRKSKNPWST</sequence>
<keyword evidence="10" id="KW-1185">Reference proteome</keyword>
<dbReference type="GO" id="GO:0006353">
    <property type="term" value="P:DNA-templated transcription termination"/>
    <property type="evidence" value="ECO:0007669"/>
    <property type="project" value="UniProtKB-UniRule"/>
</dbReference>
<dbReference type="AlphaFoldDB" id="A0A517RJ49"/>
<proteinExistence type="inferred from homology"/>
<evidence type="ECO:0000256" key="7">
    <source>
        <dbReference type="SAM" id="MobiDB-lite"/>
    </source>
</evidence>
<dbReference type="EMBL" id="CP036269">
    <property type="protein sequence ID" value="QDT43910.1"/>
    <property type="molecule type" value="Genomic_DNA"/>
</dbReference>
<accession>A0A517RJ49</accession>
<comment type="similarity">
    <text evidence="1 6">Belongs to the NusB family.</text>
</comment>
<feature type="compositionally biased region" description="Low complexity" evidence="7">
    <location>
        <begin position="131"/>
        <end position="143"/>
    </location>
</feature>
<evidence type="ECO:0000313" key="10">
    <source>
        <dbReference type="Proteomes" id="UP000317171"/>
    </source>
</evidence>
<gene>
    <name evidence="6" type="primary">nusB</name>
    <name evidence="9" type="ORF">Pan241w_40140</name>
</gene>
<evidence type="ECO:0000256" key="2">
    <source>
        <dbReference type="ARBA" id="ARBA00022814"/>
    </source>
</evidence>
<dbReference type="Gene3D" id="1.10.940.10">
    <property type="entry name" value="NusB-like"/>
    <property type="match status" value="1"/>
</dbReference>
<feature type="domain" description="NusB/RsmB/TIM44" evidence="8">
    <location>
        <begin position="6"/>
        <end position="128"/>
    </location>
</feature>
<dbReference type="InterPro" id="IPR006027">
    <property type="entry name" value="NusB_RsmB_TIM44"/>
</dbReference>
<evidence type="ECO:0000256" key="4">
    <source>
        <dbReference type="ARBA" id="ARBA00023015"/>
    </source>
</evidence>
<evidence type="ECO:0000313" key="9">
    <source>
        <dbReference type="EMBL" id="QDT43910.1"/>
    </source>
</evidence>
<dbReference type="CDD" id="cd00619">
    <property type="entry name" value="Terminator_NusB"/>
    <property type="match status" value="1"/>
</dbReference>
<dbReference type="InterPro" id="IPR035926">
    <property type="entry name" value="NusB-like_sf"/>
</dbReference>
<keyword evidence="2 6" id="KW-0889">Transcription antitermination</keyword>
<dbReference type="PANTHER" id="PTHR11078">
    <property type="entry name" value="N UTILIZATION SUBSTANCE PROTEIN B-RELATED"/>
    <property type="match status" value="1"/>
</dbReference>
<feature type="compositionally biased region" description="Basic and acidic residues" evidence="7">
    <location>
        <begin position="149"/>
        <end position="162"/>
    </location>
</feature>
<dbReference type="GO" id="GO:0003723">
    <property type="term" value="F:RNA binding"/>
    <property type="evidence" value="ECO:0007669"/>
    <property type="project" value="UniProtKB-UniRule"/>
</dbReference>
<name>A0A517RJ49_9PLAN</name>
<keyword evidence="4 6" id="KW-0805">Transcription regulation</keyword>
<feature type="region of interest" description="Disordered" evidence="7">
    <location>
        <begin position="130"/>
        <end position="178"/>
    </location>
</feature>
<dbReference type="PANTHER" id="PTHR11078:SF3">
    <property type="entry name" value="ANTITERMINATION NUSB DOMAIN-CONTAINING PROTEIN"/>
    <property type="match status" value="1"/>
</dbReference>
<evidence type="ECO:0000256" key="3">
    <source>
        <dbReference type="ARBA" id="ARBA00022884"/>
    </source>
</evidence>
<evidence type="ECO:0000256" key="6">
    <source>
        <dbReference type="HAMAP-Rule" id="MF_00073"/>
    </source>
</evidence>
<dbReference type="NCBIfam" id="TIGR01951">
    <property type="entry name" value="nusB"/>
    <property type="match status" value="1"/>
</dbReference>
<dbReference type="Pfam" id="PF01029">
    <property type="entry name" value="NusB"/>
    <property type="match status" value="1"/>
</dbReference>
<evidence type="ECO:0000256" key="5">
    <source>
        <dbReference type="ARBA" id="ARBA00023163"/>
    </source>
</evidence>
<evidence type="ECO:0000259" key="8">
    <source>
        <dbReference type="Pfam" id="PF01029"/>
    </source>
</evidence>
<organism evidence="9 10">
    <name type="scientific">Gimesia alba</name>
    <dbReference type="NCBI Taxonomy" id="2527973"/>
    <lineage>
        <taxon>Bacteria</taxon>
        <taxon>Pseudomonadati</taxon>
        <taxon>Planctomycetota</taxon>
        <taxon>Planctomycetia</taxon>
        <taxon>Planctomycetales</taxon>
        <taxon>Planctomycetaceae</taxon>
        <taxon>Gimesia</taxon>
    </lineage>
</organism>
<protein>
    <recommendedName>
        <fullName evidence="6">Transcription antitermination protein NusB</fullName>
    </recommendedName>
    <alternativeName>
        <fullName evidence="6">Antitermination factor NusB</fullName>
    </alternativeName>
</protein>
<dbReference type="OrthoDB" id="9811381at2"/>